<dbReference type="EMBL" id="JACHIA010000033">
    <property type="protein sequence ID" value="MBB6073915.1"/>
    <property type="molecule type" value="Genomic_DNA"/>
</dbReference>
<organism evidence="2 3">
    <name type="scientific">Longimicrobium terrae</name>
    <dbReference type="NCBI Taxonomy" id="1639882"/>
    <lineage>
        <taxon>Bacteria</taxon>
        <taxon>Pseudomonadati</taxon>
        <taxon>Gemmatimonadota</taxon>
        <taxon>Longimicrobiia</taxon>
        <taxon>Longimicrobiales</taxon>
        <taxon>Longimicrobiaceae</taxon>
        <taxon>Longimicrobium</taxon>
    </lineage>
</organism>
<dbReference type="AlphaFoldDB" id="A0A841H6K4"/>
<feature type="domain" description="Phosphodiester glycosidase" evidence="1">
    <location>
        <begin position="106"/>
        <end position="256"/>
    </location>
</feature>
<evidence type="ECO:0000313" key="3">
    <source>
        <dbReference type="Proteomes" id="UP000582837"/>
    </source>
</evidence>
<dbReference type="Proteomes" id="UP000582837">
    <property type="component" value="Unassembled WGS sequence"/>
</dbReference>
<protein>
    <submittedName>
        <fullName evidence="2">Uncharacterized protein YigE (DUF2233 family)</fullName>
    </submittedName>
</protein>
<dbReference type="RefSeq" id="WP_170035032.1">
    <property type="nucleotide sequence ID" value="NZ_JABDTL010000001.1"/>
</dbReference>
<dbReference type="Pfam" id="PF09992">
    <property type="entry name" value="NAGPA"/>
    <property type="match status" value="1"/>
</dbReference>
<keyword evidence="3" id="KW-1185">Reference proteome</keyword>
<name>A0A841H6K4_9BACT</name>
<gene>
    <name evidence="2" type="ORF">HNQ61_005596</name>
</gene>
<sequence length="281" mass="30135">MRLIHRLPSRRFRALALTVGAIAAVGLGVAGALVHEADGANSSPIAAQDTAGWKAERIRFRGHEFHVVTVDVRRADLRLEVADAQGRRYGRLGAVADAMAARGREALFAMNAGMFHASHAPVGLLVQEGVVRAPLNARDSAGGNFYIKPNGVFFVAGDSAGVRETGSYAARTPRGVRIATQSGPLLVRAGVIHRAFRNPSRRVNVRNGVGVRGGRTAVFVISADPVDMNTFATLYRDVLRCPDALYLDGGISRMYAPSINRRDRDGDFAGILVLSRARASR</sequence>
<reference evidence="2 3" key="1">
    <citation type="submission" date="2020-08" db="EMBL/GenBank/DDBJ databases">
        <title>Genomic Encyclopedia of Type Strains, Phase IV (KMG-IV): sequencing the most valuable type-strain genomes for metagenomic binning, comparative biology and taxonomic classification.</title>
        <authorList>
            <person name="Goeker M."/>
        </authorList>
    </citation>
    <scope>NUCLEOTIDE SEQUENCE [LARGE SCALE GENOMIC DNA]</scope>
    <source>
        <strain evidence="2 3">DSM 29007</strain>
    </source>
</reference>
<evidence type="ECO:0000313" key="2">
    <source>
        <dbReference type="EMBL" id="MBB6073915.1"/>
    </source>
</evidence>
<dbReference type="InterPro" id="IPR018711">
    <property type="entry name" value="NAGPA"/>
</dbReference>
<comment type="caution">
    <text evidence="2">The sequence shown here is derived from an EMBL/GenBank/DDBJ whole genome shotgun (WGS) entry which is preliminary data.</text>
</comment>
<proteinExistence type="predicted"/>
<evidence type="ECO:0000259" key="1">
    <source>
        <dbReference type="Pfam" id="PF09992"/>
    </source>
</evidence>
<accession>A0A841H6K4</accession>